<geneLocation type="plasmid" evidence="2">
    <name>pDson05</name>
</geneLocation>
<proteinExistence type="predicted"/>
<name>A0AAU7UG97_9DEIO</name>
<feature type="transmembrane region" description="Helical" evidence="1">
    <location>
        <begin position="63"/>
        <end position="85"/>
    </location>
</feature>
<evidence type="ECO:0000256" key="1">
    <source>
        <dbReference type="SAM" id="Phobius"/>
    </source>
</evidence>
<evidence type="ECO:0000313" key="2">
    <source>
        <dbReference type="EMBL" id="XBV87571.1"/>
    </source>
</evidence>
<organism evidence="2">
    <name type="scientific">Deinococcus sonorensis KR-87</name>
    <dbReference type="NCBI Taxonomy" id="694439"/>
    <lineage>
        <taxon>Bacteria</taxon>
        <taxon>Thermotogati</taxon>
        <taxon>Deinococcota</taxon>
        <taxon>Deinococci</taxon>
        <taxon>Deinococcales</taxon>
        <taxon>Deinococcaceae</taxon>
        <taxon>Deinococcus</taxon>
    </lineage>
</organism>
<evidence type="ECO:0008006" key="3">
    <source>
        <dbReference type="Google" id="ProtNLM"/>
    </source>
</evidence>
<accession>A0AAU7UG97</accession>
<dbReference type="EMBL" id="CP158301">
    <property type="protein sequence ID" value="XBV87571.1"/>
    <property type="molecule type" value="Genomic_DNA"/>
</dbReference>
<keyword evidence="2" id="KW-0614">Plasmid</keyword>
<dbReference type="RefSeq" id="WP_350245720.1">
    <property type="nucleotide sequence ID" value="NZ_CP158301.1"/>
</dbReference>
<keyword evidence="1" id="KW-0812">Transmembrane</keyword>
<protein>
    <recommendedName>
        <fullName evidence="3">DUF3137 domain-containing protein</fullName>
    </recommendedName>
</protein>
<sequence length="315" mass="34757">MVSGHYRRTKSGGSAWVRPHLRGFGSTPQGSTAEDALGLLGGFAFVLLIFGVSQLCLGLPDRVLLGVLATSLGLAGLGACIVPLLPKPSTRLRSGGKQEAIDVDLPALNALTVNLVPALQQVMDQNAFLKFDISGDFCWYWDKVEHLEVRDTAEFPYLPAGGQVATIRMEEAWVLFLPHGIAVHRSMADRVYGDTTERIECVHYQWIPYEQSYICPLATLDAEFKPALVSRTPLDWSERPKGKWVDSRKWYGISMGNAQLLQNASVKIMNGDVPSLARLAVVLNLLIGEDYAARKYMEEHRAALALPRLSFAFDE</sequence>
<reference evidence="2" key="1">
    <citation type="submission" date="2024-06" db="EMBL/GenBank/DDBJ databases">
        <title>Draft Genome Sequence of Deinococcus sonorensis Type Strain KR-87, a Biofilm Producing Representative of the Genus Deinococcus.</title>
        <authorList>
            <person name="Boren L.S."/>
            <person name="Grosso R.A."/>
            <person name="Hugenberg-Cox A.N."/>
            <person name="Hill J.T.E."/>
            <person name="Albert C.M."/>
            <person name="Tuohy J.M."/>
        </authorList>
    </citation>
    <scope>NUCLEOTIDE SEQUENCE</scope>
    <source>
        <strain evidence="2">KR-87</strain>
        <plasmid evidence="2">pDson05</plasmid>
    </source>
</reference>
<dbReference type="AlphaFoldDB" id="A0AAU7UG97"/>
<feature type="transmembrane region" description="Helical" evidence="1">
    <location>
        <begin position="36"/>
        <end position="57"/>
    </location>
</feature>
<keyword evidence="1" id="KW-1133">Transmembrane helix</keyword>
<keyword evidence="1" id="KW-0472">Membrane</keyword>
<gene>
    <name evidence="2" type="ORF">ABOD76_22245</name>
</gene>
<dbReference type="KEGG" id="dsc:ABOD76_22245"/>